<feature type="region of interest" description="Disordered" evidence="1">
    <location>
        <begin position="1"/>
        <end position="55"/>
    </location>
</feature>
<feature type="region of interest" description="Disordered" evidence="1">
    <location>
        <begin position="261"/>
        <end position="281"/>
    </location>
</feature>
<gene>
    <name evidence="2" type="ORF">HU200_056973</name>
</gene>
<feature type="compositionally biased region" description="Low complexity" evidence="1">
    <location>
        <begin position="268"/>
        <end position="277"/>
    </location>
</feature>
<evidence type="ECO:0000256" key="1">
    <source>
        <dbReference type="SAM" id="MobiDB-lite"/>
    </source>
</evidence>
<feature type="region of interest" description="Disordered" evidence="1">
    <location>
        <begin position="312"/>
        <end position="335"/>
    </location>
</feature>
<proteinExistence type="predicted"/>
<evidence type="ECO:0000313" key="2">
    <source>
        <dbReference type="EMBL" id="KAF8661552.1"/>
    </source>
</evidence>
<keyword evidence="3" id="KW-1185">Reference proteome</keyword>
<sequence>MSEGETVEEEDVYVADPWDPHLTGKDGLSGKSHSALDISSLPRTPSVGGSQPPVAVAARHAPPGCPGLPTQPSCAPLTCQVDEANEPPWPRRLLNPGCSALPRRGMLGGRGETSVHVMPIHPTPAGHSWRAAPSKTTRRGAPTVPAGPSVPAVPHIKSPGSVSPPFPSRPSGRSSTAVVPYTETRSSPTTLPPIHRTRVTEIESSTPAARSHRMASIVLLLSELLGGERASVLAADRYIMGGQRLGLGEFRPAVASASAARQDGRLAGGPPAAAGAAEQVTEGMKQGKEESFEDLEVSRIAVDVMHLRTDPTLHTDASTGRSRRLFPGRCDSGENPPADACARARMQQHYTHRHIKMAGHVHTGQGQPPGTRRKAIRAPTLHAAGARPVQVADDVAIMALASYQTRTAPTLRAQPSDARAGVGIRQDEVPNLWQTPYDPIYICTASKRETNLTSHELYTIHQLRSVPSGAFPCQLRNRGSARLVSSHGLGGEENANNMRAVDRYIMGGQRLDMGWEFQPTVGERTATRQLQNERPAAWASAGEEREESLEDLLASMVEVDVMWP</sequence>
<reference evidence="2" key="1">
    <citation type="submission" date="2020-07" db="EMBL/GenBank/DDBJ databases">
        <title>Genome sequence and genetic diversity analysis of an under-domesticated orphan crop, white fonio (Digitaria exilis).</title>
        <authorList>
            <person name="Bennetzen J.L."/>
            <person name="Chen S."/>
            <person name="Ma X."/>
            <person name="Wang X."/>
            <person name="Yssel A.E.J."/>
            <person name="Chaluvadi S.R."/>
            <person name="Johnson M."/>
            <person name="Gangashetty P."/>
            <person name="Hamidou F."/>
            <person name="Sanogo M.D."/>
            <person name="Zwaenepoel A."/>
            <person name="Wallace J."/>
            <person name="Van De Peer Y."/>
            <person name="Van Deynze A."/>
        </authorList>
    </citation>
    <scope>NUCLEOTIDE SEQUENCE</scope>
    <source>
        <tissue evidence="2">Leaves</tissue>
    </source>
</reference>
<dbReference type="OrthoDB" id="690884at2759"/>
<dbReference type="EMBL" id="JACEFO010002394">
    <property type="protein sequence ID" value="KAF8661552.1"/>
    <property type="molecule type" value="Genomic_DNA"/>
</dbReference>
<protein>
    <submittedName>
        <fullName evidence="2">Uncharacterized protein</fullName>
    </submittedName>
</protein>
<organism evidence="2 3">
    <name type="scientific">Digitaria exilis</name>
    <dbReference type="NCBI Taxonomy" id="1010633"/>
    <lineage>
        <taxon>Eukaryota</taxon>
        <taxon>Viridiplantae</taxon>
        <taxon>Streptophyta</taxon>
        <taxon>Embryophyta</taxon>
        <taxon>Tracheophyta</taxon>
        <taxon>Spermatophyta</taxon>
        <taxon>Magnoliopsida</taxon>
        <taxon>Liliopsida</taxon>
        <taxon>Poales</taxon>
        <taxon>Poaceae</taxon>
        <taxon>PACMAD clade</taxon>
        <taxon>Panicoideae</taxon>
        <taxon>Panicodae</taxon>
        <taxon>Paniceae</taxon>
        <taxon>Anthephorinae</taxon>
        <taxon>Digitaria</taxon>
    </lineage>
</organism>
<evidence type="ECO:0000313" key="3">
    <source>
        <dbReference type="Proteomes" id="UP000636709"/>
    </source>
</evidence>
<dbReference type="Proteomes" id="UP000636709">
    <property type="component" value="Unassembled WGS sequence"/>
</dbReference>
<feature type="region of interest" description="Disordered" evidence="1">
    <location>
        <begin position="121"/>
        <end position="193"/>
    </location>
</feature>
<comment type="caution">
    <text evidence="2">The sequence shown here is derived from an EMBL/GenBank/DDBJ whole genome shotgun (WGS) entry which is preliminary data.</text>
</comment>
<dbReference type="AlphaFoldDB" id="A0A835AC06"/>
<feature type="compositionally biased region" description="Acidic residues" evidence="1">
    <location>
        <begin position="1"/>
        <end position="13"/>
    </location>
</feature>
<name>A0A835AC06_9POAL</name>
<accession>A0A835AC06</accession>